<dbReference type="eggNOG" id="COG0168">
    <property type="taxonomic scope" value="Bacteria"/>
</dbReference>
<comment type="similarity">
    <text evidence="10">Belongs to the TrkH potassium transport family.</text>
</comment>
<keyword evidence="11" id="KW-0479">Metal-binding</keyword>
<keyword evidence="10" id="KW-0997">Cell inner membrane</keyword>
<protein>
    <recommendedName>
        <fullName evidence="10">Trk system potassium uptake protein</fullName>
    </recommendedName>
</protein>
<dbReference type="GO" id="GO:0015379">
    <property type="term" value="F:potassium:chloride symporter activity"/>
    <property type="evidence" value="ECO:0007669"/>
    <property type="project" value="InterPro"/>
</dbReference>
<organism evidence="13 14">
    <name type="scientific">Hirschia baltica (strain ATCC 49814 / DSM 5838 / IFAM 1418)</name>
    <dbReference type="NCBI Taxonomy" id="582402"/>
    <lineage>
        <taxon>Bacteria</taxon>
        <taxon>Pseudomonadati</taxon>
        <taxon>Pseudomonadota</taxon>
        <taxon>Alphaproteobacteria</taxon>
        <taxon>Hyphomonadales</taxon>
        <taxon>Hyphomonadaceae</taxon>
        <taxon>Hirschia</taxon>
    </lineage>
</organism>
<feature type="binding site" evidence="11">
    <location>
        <position position="431"/>
    </location>
    <ligand>
        <name>K(+)</name>
        <dbReference type="ChEBI" id="CHEBI:29103"/>
    </ligand>
</feature>
<feature type="transmembrane region" description="Helical" evidence="12">
    <location>
        <begin position="393"/>
        <end position="413"/>
    </location>
</feature>
<feature type="transmembrane region" description="Helical" evidence="12">
    <location>
        <begin position="452"/>
        <end position="475"/>
    </location>
</feature>
<keyword evidence="2 10" id="KW-0813">Transport</keyword>
<keyword evidence="5 12" id="KW-0812">Transmembrane</keyword>
<dbReference type="PIRSF" id="PIRSF006247">
    <property type="entry name" value="TrkH"/>
    <property type="match status" value="1"/>
</dbReference>
<dbReference type="InterPro" id="IPR004772">
    <property type="entry name" value="TrkH"/>
</dbReference>
<comment type="function">
    <text evidence="10">Low-affinity potassium transport system. Interacts with Trk system potassium uptake protein TrkA.</text>
</comment>
<dbReference type="PANTHER" id="PTHR32024">
    <property type="entry name" value="TRK SYSTEM POTASSIUM UPTAKE PROTEIN TRKG-RELATED"/>
    <property type="match status" value="1"/>
</dbReference>
<dbReference type="GO" id="GO:0005886">
    <property type="term" value="C:plasma membrane"/>
    <property type="evidence" value="ECO:0007669"/>
    <property type="project" value="UniProtKB-SubCell"/>
</dbReference>
<dbReference type="KEGG" id="hba:Hbal_0347"/>
<feature type="transmembrane region" description="Helical" evidence="12">
    <location>
        <begin position="236"/>
        <end position="257"/>
    </location>
</feature>
<dbReference type="GO" id="GO:0046872">
    <property type="term" value="F:metal ion binding"/>
    <property type="evidence" value="ECO:0007669"/>
    <property type="project" value="UniProtKB-KW"/>
</dbReference>
<evidence type="ECO:0000256" key="3">
    <source>
        <dbReference type="ARBA" id="ARBA00022475"/>
    </source>
</evidence>
<evidence type="ECO:0000256" key="7">
    <source>
        <dbReference type="ARBA" id="ARBA00022989"/>
    </source>
</evidence>
<evidence type="ECO:0000256" key="11">
    <source>
        <dbReference type="PIRSR" id="PIRSR006247-1"/>
    </source>
</evidence>
<dbReference type="RefSeq" id="WP_012778207.1">
    <property type="nucleotide sequence ID" value="NC_012982.1"/>
</dbReference>
<feature type="binding site" evidence="11">
    <location>
        <position position="109"/>
    </location>
    <ligand>
        <name>K(+)</name>
        <dbReference type="ChEBI" id="CHEBI:29103"/>
    </ligand>
</feature>
<feature type="binding site" evidence="11">
    <location>
        <position position="315"/>
    </location>
    <ligand>
        <name>K(+)</name>
        <dbReference type="ChEBI" id="CHEBI:29103"/>
    </ligand>
</feature>
<dbReference type="InterPro" id="IPR003445">
    <property type="entry name" value="Cat_transpt"/>
</dbReference>
<feature type="binding site" evidence="11">
    <location>
        <position position="217"/>
    </location>
    <ligand>
        <name>K(+)</name>
        <dbReference type="ChEBI" id="CHEBI:29103"/>
    </ligand>
</feature>
<feature type="transmembrane region" description="Helical" evidence="12">
    <location>
        <begin position="37"/>
        <end position="57"/>
    </location>
</feature>
<feature type="binding site" evidence="11">
    <location>
        <position position="110"/>
    </location>
    <ligand>
        <name>K(+)</name>
        <dbReference type="ChEBI" id="CHEBI:29103"/>
    </ligand>
</feature>
<feature type="transmembrane region" description="Helical" evidence="12">
    <location>
        <begin position="69"/>
        <end position="94"/>
    </location>
</feature>
<keyword evidence="8 10" id="KW-0406">Ion transport</keyword>
<feature type="transmembrane region" description="Helical" evidence="12">
    <location>
        <begin position="131"/>
        <end position="151"/>
    </location>
</feature>
<feature type="transmembrane region" description="Helical" evidence="12">
    <location>
        <begin position="330"/>
        <end position="350"/>
    </location>
</feature>
<dbReference type="Proteomes" id="UP000002745">
    <property type="component" value="Chromosome"/>
</dbReference>
<feature type="transmembrane region" description="Helical" evidence="12">
    <location>
        <begin position="269"/>
        <end position="289"/>
    </location>
</feature>
<sequence>MKLRPLLYAMGLMTLGLGLFMLPCVVADLEADRDEWRIFFLLSIASITLGGVMALSARVEKVPIRTHDAFVLTVLLWVVLVFVASGPFFIGFGMSFTDAVFESMSGLTTTGATIMTGIENYPPSLHLWRSLLHWIGGIGIIVTAIAILPSLRLGGMQLFHLESSDTSEKFLPRIGEIALQTTYVYLGLTVICAGLYRLTGMSGFVSITMAMSTVSTGGFAVTDASFAPYVEGHADIVAMIFMSICSMPFALMVIALHGKWKLVIKDPQPLVWCCFAIAGSVIMAMYIAYHQEVEVGPEGTLRMVAFNVISILSGTGFGTEDFNTWGPFPATIFILMMFLGGTAGSASCGLKTFRVHIAFKAMISYTKQMIRPNQISPVRYAGKRVEETTLQSIMIFVFLFLASFAVLTCGLAMTGLDPLTAISAAAATICNVGPGLGEIVGPAGTFQPLPDAAKWMCITAMLLGRLELISIFVILSPSFWRN</sequence>
<dbReference type="HOGENOM" id="CLU_030708_0_1_5"/>
<evidence type="ECO:0000256" key="9">
    <source>
        <dbReference type="ARBA" id="ARBA00023136"/>
    </source>
</evidence>
<evidence type="ECO:0000313" key="13">
    <source>
        <dbReference type="EMBL" id="ACT58049.1"/>
    </source>
</evidence>
<evidence type="ECO:0000256" key="5">
    <source>
        <dbReference type="ARBA" id="ARBA00022692"/>
    </source>
</evidence>
<evidence type="ECO:0000313" key="14">
    <source>
        <dbReference type="Proteomes" id="UP000002745"/>
    </source>
</evidence>
<evidence type="ECO:0000256" key="10">
    <source>
        <dbReference type="PIRNR" id="PIRNR006247"/>
    </source>
</evidence>
<dbReference type="EMBL" id="CP001678">
    <property type="protein sequence ID" value="ACT58049.1"/>
    <property type="molecule type" value="Genomic_DNA"/>
</dbReference>
<keyword evidence="3 10" id="KW-1003">Cell membrane</keyword>
<feature type="binding site" evidence="11">
    <location>
        <position position="432"/>
    </location>
    <ligand>
        <name>K(+)</name>
        <dbReference type="ChEBI" id="CHEBI:29103"/>
    </ligand>
</feature>
<keyword evidence="14" id="KW-1185">Reference proteome</keyword>
<dbReference type="PANTHER" id="PTHR32024:SF3">
    <property type="entry name" value="TRK SYSTEM POTASSIUM UPTAKE PROTEIN"/>
    <property type="match status" value="1"/>
</dbReference>
<accession>C6XMA6</accession>
<dbReference type="AlphaFoldDB" id="C6XMA6"/>
<evidence type="ECO:0000256" key="12">
    <source>
        <dbReference type="SAM" id="Phobius"/>
    </source>
</evidence>
<evidence type="ECO:0000256" key="8">
    <source>
        <dbReference type="ARBA" id="ARBA00023065"/>
    </source>
</evidence>
<feature type="transmembrane region" description="Helical" evidence="12">
    <location>
        <begin position="204"/>
        <end position="224"/>
    </location>
</feature>
<evidence type="ECO:0000256" key="2">
    <source>
        <dbReference type="ARBA" id="ARBA00022448"/>
    </source>
</evidence>
<keyword evidence="4 10" id="KW-0633">Potassium transport</keyword>
<keyword evidence="9 10" id="KW-0472">Membrane</keyword>
<keyword evidence="6 10" id="KW-0630">Potassium</keyword>
<feature type="transmembrane region" description="Helical" evidence="12">
    <location>
        <begin position="177"/>
        <end position="198"/>
    </location>
</feature>
<dbReference type="STRING" id="582402.Hbal_0347"/>
<evidence type="ECO:0000256" key="6">
    <source>
        <dbReference type="ARBA" id="ARBA00022958"/>
    </source>
</evidence>
<proteinExistence type="inferred from homology"/>
<keyword evidence="7 12" id="KW-1133">Transmembrane helix</keyword>
<gene>
    <name evidence="13" type="ordered locus">Hbal_0347</name>
</gene>
<comment type="subcellular location">
    <subcellularLocation>
        <location evidence="10">Cell inner membrane</location>
        <topology evidence="10">Multi-pass membrane protein</topology>
    </subcellularLocation>
    <subcellularLocation>
        <location evidence="1">Cell membrane</location>
        <topology evidence="1">Multi-pass membrane protein</topology>
    </subcellularLocation>
</comment>
<reference evidence="14" key="1">
    <citation type="journal article" date="2011" name="J. Bacteriol.">
        <title>Genome sequences of eight morphologically diverse alphaproteobacteria.</title>
        <authorList>
            <consortium name="US DOE Joint Genome Institute"/>
            <person name="Brown P.J."/>
            <person name="Kysela D.T."/>
            <person name="Buechlein A."/>
            <person name="Hemmerich C."/>
            <person name="Brun Y.V."/>
        </authorList>
    </citation>
    <scope>NUCLEOTIDE SEQUENCE [LARGE SCALE GENOMIC DNA]</scope>
    <source>
        <strain evidence="14">ATCC 49814 / DSM 5838 / IFAM 1418</strain>
    </source>
</reference>
<name>C6XMA6_HIRBI</name>
<evidence type="ECO:0000256" key="4">
    <source>
        <dbReference type="ARBA" id="ARBA00022538"/>
    </source>
</evidence>
<dbReference type="Pfam" id="PF02386">
    <property type="entry name" value="TrkH"/>
    <property type="match status" value="2"/>
</dbReference>
<evidence type="ECO:0000256" key="1">
    <source>
        <dbReference type="ARBA" id="ARBA00004651"/>
    </source>
</evidence>